<proteinExistence type="predicted"/>
<name>A0ABX0QVQ3_9GAMM</name>
<dbReference type="Gene3D" id="3.40.1000.10">
    <property type="entry name" value="Mog1/PsbP, alpha/beta/alpha sandwich"/>
    <property type="match status" value="1"/>
</dbReference>
<dbReference type="Pfam" id="PF08786">
    <property type="entry name" value="DcrB"/>
    <property type="match status" value="1"/>
</dbReference>
<sequence length="264" mass="29748">MAIYTLQEASLELPDIFKDRTMNLFTLSENNASEFTFVVSRASASHDDTVQKVAARILKEMGTTVEAFTSITSKVITVDGLSAVELFYHFENGGVQIWQKQTVILLDEELSGKKVVCYIGTCPGKFGEYYQKQYQTIINSIRFNHSESDIEPLPISPDSTDTFFSLDNDTKILTAHETVNSLYQHVDLKRALNGHYLFFNSAGQSLHIAALNDQEPLRYALWTSPGRHNSSLSGVIDVVKQFEGPDELNSEEQIRAFLQRHKDV</sequence>
<evidence type="ECO:0000313" key="2">
    <source>
        <dbReference type="Proteomes" id="UP000780690"/>
    </source>
</evidence>
<dbReference type="InterPro" id="IPR016123">
    <property type="entry name" value="Mog1/PsbP_a/b/a-sand"/>
</dbReference>
<dbReference type="InterPro" id="IPR014894">
    <property type="entry name" value="DcrB/EagT6"/>
</dbReference>
<protein>
    <submittedName>
        <fullName evidence="1">DUF1795 domain-containing protein</fullName>
    </submittedName>
</protein>
<reference evidence="1 2" key="1">
    <citation type="journal article" date="2019" name="bioRxiv">
        <title>Bacteria contribute to plant secondary compound degradation in a generalist herbivore system.</title>
        <authorList>
            <person name="Francoeur C.B."/>
            <person name="Khadempour L."/>
            <person name="Moreira-Soto R.D."/>
            <person name="Gotting K."/>
            <person name="Book A.J."/>
            <person name="Pinto-Tomas A.A."/>
            <person name="Keefover-Ring K."/>
            <person name="Currie C.R."/>
        </authorList>
    </citation>
    <scope>NUCLEOTIDE SEQUENCE [LARGE SCALE GENOMIC DNA]</scope>
    <source>
        <strain evidence="1 2">Acro-805</strain>
    </source>
</reference>
<evidence type="ECO:0000313" key="1">
    <source>
        <dbReference type="EMBL" id="NIF01114.1"/>
    </source>
</evidence>
<organism evidence="1 2">
    <name type="scientific">Candidatus Pantoea formicae</name>
    <dbReference type="NCBI Taxonomy" id="2608355"/>
    <lineage>
        <taxon>Bacteria</taxon>
        <taxon>Pseudomonadati</taxon>
        <taxon>Pseudomonadota</taxon>
        <taxon>Gammaproteobacteria</taxon>
        <taxon>Enterobacterales</taxon>
        <taxon>Erwiniaceae</taxon>
        <taxon>Pantoea</taxon>
    </lineage>
</organism>
<dbReference type="SUPFAM" id="SSF55724">
    <property type="entry name" value="Mog1p/PsbP-like"/>
    <property type="match status" value="1"/>
</dbReference>
<gene>
    <name evidence="1" type="ORF">F3J38_13740</name>
</gene>
<accession>A0ABX0QVQ3</accession>
<dbReference type="Proteomes" id="UP000780690">
    <property type="component" value="Unassembled WGS sequence"/>
</dbReference>
<dbReference type="EMBL" id="VWXD01000004">
    <property type="protein sequence ID" value="NIF01114.1"/>
    <property type="molecule type" value="Genomic_DNA"/>
</dbReference>
<comment type="caution">
    <text evidence="1">The sequence shown here is derived from an EMBL/GenBank/DDBJ whole genome shotgun (WGS) entry which is preliminary data.</text>
</comment>
<dbReference type="RefSeq" id="WP_167139215.1">
    <property type="nucleotide sequence ID" value="NZ_VWXD01000004.1"/>
</dbReference>
<keyword evidence="2" id="KW-1185">Reference proteome</keyword>